<dbReference type="Pfam" id="PF00186">
    <property type="entry name" value="DHFR_1"/>
    <property type="match status" value="1"/>
</dbReference>
<dbReference type="PROSITE" id="PS51330">
    <property type="entry name" value="DHFR_2"/>
    <property type="match status" value="1"/>
</dbReference>
<evidence type="ECO:0000256" key="3">
    <source>
        <dbReference type="ARBA" id="ARBA00012856"/>
    </source>
</evidence>
<dbReference type="PRINTS" id="PR00070">
    <property type="entry name" value="DHFR"/>
</dbReference>
<dbReference type="Gene3D" id="3.40.430.10">
    <property type="entry name" value="Dihydrofolate Reductase, subunit A"/>
    <property type="match status" value="1"/>
</dbReference>
<dbReference type="UniPathway" id="UPA00077">
    <property type="reaction ID" value="UER00158"/>
</dbReference>
<dbReference type="PANTHER" id="PTHR48069:SF3">
    <property type="entry name" value="DIHYDROFOLATE REDUCTASE"/>
    <property type="match status" value="1"/>
</dbReference>
<dbReference type="GO" id="GO:0006730">
    <property type="term" value="P:one-carbon metabolic process"/>
    <property type="evidence" value="ECO:0007669"/>
    <property type="project" value="UniProtKB-KW"/>
</dbReference>
<dbReference type="AlphaFoldDB" id="A0A380CFC1"/>
<dbReference type="SUPFAM" id="SSF53597">
    <property type="entry name" value="Dihydrofolate reductase-like"/>
    <property type="match status" value="1"/>
</dbReference>
<dbReference type="PIRSF" id="PIRSF000194">
    <property type="entry name" value="DHFR"/>
    <property type="match status" value="1"/>
</dbReference>
<reference evidence="12 13" key="1">
    <citation type="submission" date="2018-06" db="EMBL/GenBank/DDBJ databases">
        <authorList>
            <consortium name="Pathogen Informatics"/>
            <person name="Doyle S."/>
        </authorList>
    </citation>
    <scope>NUCLEOTIDE SEQUENCE [LARGE SCALE GENOMIC DNA]</scope>
    <source>
        <strain evidence="12 13">NCTC12413</strain>
    </source>
</reference>
<protein>
    <recommendedName>
        <fullName evidence="3 8">Dihydrofolate reductase</fullName>
        <ecNumber evidence="3 8">1.5.1.3</ecNumber>
    </recommendedName>
</protein>
<evidence type="ECO:0000313" key="14">
    <source>
        <dbReference type="Proteomes" id="UP000321598"/>
    </source>
</evidence>
<evidence type="ECO:0000256" key="9">
    <source>
        <dbReference type="RuleBase" id="RU004474"/>
    </source>
</evidence>
<dbReference type="OrthoDB" id="9804315at2"/>
<comment type="catalytic activity">
    <reaction evidence="8">
        <text>(6S)-5,6,7,8-tetrahydrofolate + NADP(+) = 7,8-dihydrofolate + NADPH + H(+)</text>
        <dbReference type="Rhea" id="RHEA:15009"/>
        <dbReference type="ChEBI" id="CHEBI:15378"/>
        <dbReference type="ChEBI" id="CHEBI:57451"/>
        <dbReference type="ChEBI" id="CHEBI:57453"/>
        <dbReference type="ChEBI" id="CHEBI:57783"/>
        <dbReference type="ChEBI" id="CHEBI:58349"/>
        <dbReference type="EC" id="1.5.1.3"/>
    </reaction>
</comment>
<dbReference type="InterPro" id="IPR012259">
    <property type="entry name" value="DHFR"/>
</dbReference>
<comment type="similarity">
    <text evidence="2 8 9">Belongs to the dihydrofolate reductase family.</text>
</comment>
<dbReference type="InterPro" id="IPR001796">
    <property type="entry name" value="DHFR_dom"/>
</dbReference>
<comment type="function">
    <text evidence="7 8">Key enzyme in folate metabolism. Catalyzes an essential reaction for de novo glycine and purine synthesis, and for DNA precursor synthesis.</text>
</comment>
<dbReference type="EMBL" id="UGZE01000001">
    <property type="protein sequence ID" value="SUJ19760.1"/>
    <property type="molecule type" value="Genomic_DNA"/>
</dbReference>
<evidence type="ECO:0000259" key="10">
    <source>
        <dbReference type="PROSITE" id="PS51330"/>
    </source>
</evidence>
<feature type="domain" description="DHFR" evidence="10">
    <location>
        <begin position="2"/>
        <end position="157"/>
    </location>
</feature>
<dbReference type="Proteomes" id="UP000254956">
    <property type="component" value="Unassembled WGS sequence"/>
</dbReference>
<evidence type="ECO:0000256" key="2">
    <source>
        <dbReference type="ARBA" id="ARBA00009539"/>
    </source>
</evidence>
<dbReference type="GO" id="GO:0046452">
    <property type="term" value="P:dihydrofolate metabolic process"/>
    <property type="evidence" value="ECO:0007669"/>
    <property type="project" value="TreeGrafter"/>
</dbReference>
<dbReference type="GO" id="GO:0004146">
    <property type="term" value="F:dihydrofolate reductase activity"/>
    <property type="evidence" value="ECO:0007669"/>
    <property type="project" value="UniProtKB-EC"/>
</dbReference>
<dbReference type="GeneID" id="97287762"/>
<dbReference type="GO" id="GO:0070401">
    <property type="term" value="F:NADP+ binding"/>
    <property type="evidence" value="ECO:0007669"/>
    <property type="project" value="UniProtKB-ARBA"/>
</dbReference>
<evidence type="ECO:0000256" key="1">
    <source>
        <dbReference type="ARBA" id="ARBA00004903"/>
    </source>
</evidence>
<keyword evidence="5 8" id="KW-0521">NADP</keyword>
<dbReference type="EMBL" id="BKAV01000001">
    <property type="protein sequence ID" value="GEP99029.1"/>
    <property type="molecule type" value="Genomic_DNA"/>
</dbReference>
<evidence type="ECO:0000256" key="8">
    <source>
        <dbReference type="PIRNR" id="PIRNR000194"/>
    </source>
</evidence>
<gene>
    <name evidence="12" type="primary">dfrA</name>
    <name evidence="11" type="synonym">folA</name>
    <name evidence="12" type="ORF">NCTC12413_01488</name>
    <name evidence="11" type="ORF">SAR03_00670</name>
</gene>
<dbReference type="PANTHER" id="PTHR48069">
    <property type="entry name" value="DIHYDROFOLATE REDUCTASE"/>
    <property type="match status" value="1"/>
</dbReference>
<dbReference type="Proteomes" id="UP000321598">
    <property type="component" value="Unassembled WGS sequence"/>
</dbReference>
<dbReference type="InterPro" id="IPR024072">
    <property type="entry name" value="DHFR-like_dom_sf"/>
</dbReference>
<dbReference type="FunFam" id="3.40.430.10:FF:000001">
    <property type="entry name" value="Dihydrofolate reductase"/>
    <property type="match status" value="1"/>
</dbReference>
<dbReference type="InterPro" id="IPR017925">
    <property type="entry name" value="DHFR_CS"/>
</dbReference>
<keyword evidence="14" id="KW-1185">Reference proteome</keyword>
<dbReference type="STRING" id="1212545.SARL_12451"/>
<dbReference type="CDD" id="cd00209">
    <property type="entry name" value="DHFR"/>
    <property type="match status" value="1"/>
</dbReference>
<evidence type="ECO:0000256" key="4">
    <source>
        <dbReference type="ARBA" id="ARBA00022563"/>
    </source>
</evidence>
<evidence type="ECO:0000256" key="7">
    <source>
        <dbReference type="ARBA" id="ARBA00025067"/>
    </source>
</evidence>
<organism evidence="12 13">
    <name type="scientific">Staphylococcus arlettae</name>
    <dbReference type="NCBI Taxonomy" id="29378"/>
    <lineage>
        <taxon>Bacteria</taxon>
        <taxon>Bacillati</taxon>
        <taxon>Bacillota</taxon>
        <taxon>Bacilli</taxon>
        <taxon>Bacillales</taxon>
        <taxon>Staphylococcaceae</taxon>
        <taxon>Staphylococcus</taxon>
    </lineage>
</organism>
<reference evidence="11 14" key="2">
    <citation type="submission" date="2019-07" db="EMBL/GenBank/DDBJ databases">
        <title>Whole genome shotgun sequence of Staphylococcus arlettae NBRC 109765.</title>
        <authorList>
            <person name="Hosoyama A."/>
            <person name="Uohara A."/>
            <person name="Ohji S."/>
            <person name="Ichikawa N."/>
        </authorList>
    </citation>
    <scope>NUCLEOTIDE SEQUENCE [LARGE SCALE GENOMIC DNA]</scope>
    <source>
        <strain evidence="11 14">NBRC 109765</strain>
    </source>
</reference>
<proteinExistence type="inferred from homology"/>
<dbReference type="GO" id="GO:0046655">
    <property type="term" value="P:folic acid metabolic process"/>
    <property type="evidence" value="ECO:0007669"/>
    <property type="project" value="TreeGrafter"/>
</dbReference>
<keyword evidence="6 8" id="KW-0560">Oxidoreductase</keyword>
<dbReference type="GO" id="GO:0005829">
    <property type="term" value="C:cytosol"/>
    <property type="evidence" value="ECO:0007669"/>
    <property type="project" value="TreeGrafter"/>
</dbReference>
<evidence type="ECO:0000313" key="12">
    <source>
        <dbReference type="EMBL" id="SUJ19760.1"/>
    </source>
</evidence>
<evidence type="ECO:0000256" key="6">
    <source>
        <dbReference type="ARBA" id="ARBA00023002"/>
    </source>
</evidence>
<name>A0A380CFC1_9STAP</name>
<dbReference type="RefSeq" id="WP_002511149.1">
    <property type="nucleotide sequence ID" value="NZ_AP019698.1"/>
</dbReference>
<evidence type="ECO:0000256" key="5">
    <source>
        <dbReference type="ARBA" id="ARBA00022857"/>
    </source>
</evidence>
<accession>A0A380CFC1</accession>
<dbReference type="EC" id="1.5.1.3" evidence="3 8"/>
<sequence length="172" mass="19547">MTLSILVAHDRQRVIGANNDLPWHLPNDLKHVKQLSTGNTLVMGRATYESIGKPLPNRKNVVLTRNRSFHPEGVEVIHSLDEINNLPGHVFIFGGQTLFEAMIDKVDDMYITVIEDKFNGDTFFPPYTFEEWDVVSSVPGELDDKNTIPHTFLHLVRKNNRGIANEKQDNSN</sequence>
<dbReference type="GO" id="GO:0046654">
    <property type="term" value="P:tetrahydrofolate biosynthetic process"/>
    <property type="evidence" value="ECO:0007669"/>
    <property type="project" value="UniProtKB-UniPathway"/>
</dbReference>
<keyword evidence="4 8" id="KW-0554">One-carbon metabolism</keyword>
<evidence type="ECO:0000313" key="11">
    <source>
        <dbReference type="EMBL" id="GEP99029.1"/>
    </source>
</evidence>
<evidence type="ECO:0000313" key="13">
    <source>
        <dbReference type="Proteomes" id="UP000254956"/>
    </source>
</evidence>
<dbReference type="PROSITE" id="PS00075">
    <property type="entry name" value="DHFR_1"/>
    <property type="match status" value="1"/>
</dbReference>
<comment type="pathway">
    <text evidence="1 8">Cofactor biosynthesis; tetrahydrofolate biosynthesis; 5,6,7,8-tetrahydrofolate from 7,8-dihydrofolate: step 1/1.</text>
</comment>